<reference evidence="2" key="1">
    <citation type="submission" date="2023-03" db="EMBL/GenBank/DDBJ databases">
        <authorList>
            <person name="Julca I."/>
        </authorList>
    </citation>
    <scope>NUCLEOTIDE SEQUENCE</scope>
</reference>
<organism evidence="2 3">
    <name type="scientific">Oldenlandia corymbosa var. corymbosa</name>
    <dbReference type="NCBI Taxonomy" id="529605"/>
    <lineage>
        <taxon>Eukaryota</taxon>
        <taxon>Viridiplantae</taxon>
        <taxon>Streptophyta</taxon>
        <taxon>Embryophyta</taxon>
        <taxon>Tracheophyta</taxon>
        <taxon>Spermatophyta</taxon>
        <taxon>Magnoliopsida</taxon>
        <taxon>eudicotyledons</taxon>
        <taxon>Gunneridae</taxon>
        <taxon>Pentapetalae</taxon>
        <taxon>asterids</taxon>
        <taxon>lamiids</taxon>
        <taxon>Gentianales</taxon>
        <taxon>Rubiaceae</taxon>
        <taxon>Rubioideae</taxon>
        <taxon>Spermacoceae</taxon>
        <taxon>Hedyotis-Oldenlandia complex</taxon>
        <taxon>Oldenlandia</taxon>
    </lineage>
</organism>
<feature type="domain" description="F-box associated beta-propeller type 3" evidence="1">
    <location>
        <begin position="42"/>
        <end position="191"/>
    </location>
</feature>
<dbReference type="EMBL" id="OX459126">
    <property type="protein sequence ID" value="CAI9117830.1"/>
    <property type="molecule type" value="Genomic_DNA"/>
</dbReference>
<sequence>MILDTMASSSLHIPQTVASIPSCCILLPLFCIRPSSETVAPKVFEVDLPVNPNKSCWSISSCNGLVLITNNGDELFLCNPCTKQIKKLPDPGMEKKDYVANFGFGYDKLNDDFKVVGLFRRRSGMNGSFMYGEIKVFSLRNNFWRGIENLKNLAEEICNDYYFHYASGSLHWCVSDGPRWKIAGFDLANETMLNSTLQTV</sequence>
<dbReference type="InterPro" id="IPR013187">
    <property type="entry name" value="F-box-assoc_dom_typ3"/>
</dbReference>
<evidence type="ECO:0000313" key="2">
    <source>
        <dbReference type="EMBL" id="CAI9117830.1"/>
    </source>
</evidence>
<dbReference type="Pfam" id="PF08268">
    <property type="entry name" value="FBA_3"/>
    <property type="match status" value="1"/>
</dbReference>
<dbReference type="InterPro" id="IPR017451">
    <property type="entry name" value="F-box-assoc_interact_dom"/>
</dbReference>
<accession>A0AAV1EDM0</accession>
<gene>
    <name evidence="2" type="ORF">OLC1_LOCUS23829</name>
</gene>
<dbReference type="Proteomes" id="UP001161247">
    <property type="component" value="Chromosome 9"/>
</dbReference>
<dbReference type="PANTHER" id="PTHR31672">
    <property type="entry name" value="BNACNNG10540D PROTEIN"/>
    <property type="match status" value="1"/>
</dbReference>
<evidence type="ECO:0000313" key="3">
    <source>
        <dbReference type="Proteomes" id="UP001161247"/>
    </source>
</evidence>
<proteinExistence type="predicted"/>
<name>A0AAV1EDM0_OLDCO</name>
<dbReference type="InterPro" id="IPR050796">
    <property type="entry name" value="SCF_F-box_component"/>
</dbReference>
<dbReference type="NCBIfam" id="TIGR01640">
    <property type="entry name" value="F_box_assoc_1"/>
    <property type="match status" value="1"/>
</dbReference>
<dbReference type="PANTHER" id="PTHR31672:SF13">
    <property type="entry name" value="F-BOX PROTEIN CPR30-LIKE"/>
    <property type="match status" value="1"/>
</dbReference>
<dbReference type="AlphaFoldDB" id="A0AAV1EDM0"/>
<evidence type="ECO:0000259" key="1">
    <source>
        <dbReference type="Pfam" id="PF08268"/>
    </source>
</evidence>
<keyword evidence="3" id="KW-1185">Reference proteome</keyword>
<protein>
    <submittedName>
        <fullName evidence="2">OLC1v1019315C1</fullName>
    </submittedName>
</protein>